<dbReference type="EMBL" id="CP023248">
    <property type="protein sequence ID" value="ASZ51814.1"/>
    <property type="molecule type" value="Genomic_DNA"/>
</dbReference>
<dbReference type="Proteomes" id="UP000191946">
    <property type="component" value="Unassembled WGS sequence"/>
</dbReference>
<proteinExistence type="predicted"/>
<evidence type="ECO:0000313" key="2">
    <source>
        <dbReference type="EMBL" id="OQJ94617.1"/>
    </source>
</evidence>
<reference evidence="2 3" key="1">
    <citation type="submission" date="2015-08" db="EMBL/GenBank/DDBJ databases">
        <title>Draft Genome Sequences of Vibrio parahaemolyticus Strains.</title>
        <authorList>
            <person name="Gonzalez-Escalona N."/>
            <person name="DePaola A."/>
        </authorList>
    </citation>
    <scope>NUCLEOTIDE SEQUENCE [LARGE SCALE GENOMIC DNA]</scope>
    <source>
        <strain evidence="2 3">CFSAN001621</strain>
    </source>
</reference>
<dbReference type="AlphaFoldDB" id="A0A249W5I9"/>
<accession>A0A249W5I9</accession>
<evidence type="ECO:0000313" key="1">
    <source>
        <dbReference type="EMBL" id="ASZ51814.1"/>
    </source>
</evidence>
<gene>
    <name evidence="2" type="ORF">AKG60_27805</name>
    <name evidence="1" type="ORF">YA91_15230</name>
</gene>
<reference evidence="1" key="2">
    <citation type="submission" date="2017-09" db="EMBL/GenBank/DDBJ databases">
        <authorList>
            <person name="Ehlers B."/>
            <person name="Leendertz F.H."/>
        </authorList>
    </citation>
    <scope>NUCLEOTIDE SEQUENCE</scope>
    <source>
        <strain evidence="1">MAVP-26</strain>
    </source>
</reference>
<dbReference type="RefSeq" id="WP_005494845.1">
    <property type="nucleotide sequence ID" value="NZ_CP023248.2"/>
</dbReference>
<keyword evidence="3" id="KW-1185">Reference proteome</keyword>
<evidence type="ECO:0000313" key="3">
    <source>
        <dbReference type="Proteomes" id="UP000191946"/>
    </source>
</evidence>
<name>A0A249W5I9_VIBPH</name>
<sequence>MTVDWCDKYITEKGFRFTELINDDFFQPFRVLYQAGHYVSSIKLMLVAVDSIGYIEFGESSRGEDTPFVKWLNEYADLTSVEVTPRELWEHRNSLLHMSNLDSRQVQKGSIKRLVAYVGSIPPEVELLEENAKYYDYRALIHEFGQACNKWIQSYSDDPSKFDQFIQRYDLIVSDSRMLHIPLTS</sequence>
<organism evidence="1">
    <name type="scientific">Vibrio parahaemolyticus</name>
    <dbReference type="NCBI Taxonomy" id="670"/>
    <lineage>
        <taxon>Bacteria</taxon>
        <taxon>Pseudomonadati</taxon>
        <taxon>Pseudomonadota</taxon>
        <taxon>Gammaproteobacteria</taxon>
        <taxon>Vibrionales</taxon>
        <taxon>Vibrionaceae</taxon>
        <taxon>Vibrio</taxon>
    </lineage>
</organism>
<protein>
    <submittedName>
        <fullName evidence="1">Uncharacterized protein</fullName>
    </submittedName>
</protein>
<dbReference type="EMBL" id="LHQV01000040">
    <property type="protein sequence ID" value="OQJ94617.1"/>
    <property type="molecule type" value="Genomic_DNA"/>
</dbReference>